<feature type="domain" description="G" evidence="1">
    <location>
        <begin position="21"/>
        <end position="98"/>
    </location>
</feature>
<dbReference type="InterPro" id="IPR027417">
    <property type="entry name" value="P-loop_NTPase"/>
</dbReference>
<dbReference type="Gene3D" id="3.40.50.300">
    <property type="entry name" value="P-loop containing nucleotide triphosphate hydrolases"/>
    <property type="match status" value="1"/>
</dbReference>
<dbReference type="SUPFAM" id="SSF52540">
    <property type="entry name" value="P-loop containing nucleoside triphosphate hydrolases"/>
    <property type="match status" value="1"/>
</dbReference>
<gene>
    <name evidence="2" type="ORF">CPB84DRAFT_1789306</name>
</gene>
<evidence type="ECO:0000259" key="1">
    <source>
        <dbReference type="Pfam" id="PF01926"/>
    </source>
</evidence>
<proteinExistence type="predicted"/>
<dbReference type="Proteomes" id="UP000724874">
    <property type="component" value="Unassembled WGS sequence"/>
</dbReference>
<protein>
    <recommendedName>
        <fullName evidence="1">G domain-containing protein</fullName>
    </recommendedName>
</protein>
<evidence type="ECO:0000313" key="3">
    <source>
        <dbReference type="Proteomes" id="UP000724874"/>
    </source>
</evidence>
<organism evidence="2 3">
    <name type="scientific">Gymnopilus junonius</name>
    <name type="common">Spectacular rustgill mushroom</name>
    <name type="synonym">Gymnopilus spectabilis subsp. junonius</name>
    <dbReference type="NCBI Taxonomy" id="109634"/>
    <lineage>
        <taxon>Eukaryota</taxon>
        <taxon>Fungi</taxon>
        <taxon>Dikarya</taxon>
        <taxon>Basidiomycota</taxon>
        <taxon>Agaricomycotina</taxon>
        <taxon>Agaricomycetes</taxon>
        <taxon>Agaricomycetidae</taxon>
        <taxon>Agaricales</taxon>
        <taxon>Agaricineae</taxon>
        <taxon>Hymenogastraceae</taxon>
        <taxon>Gymnopilus</taxon>
    </lineage>
</organism>
<dbReference type="Pfam" id="PF01926">
    <property type="entry name" value="MMR_HSR1"/>
    <property type="match status" value="1"/>
</dbReference>
<reference evidence="2" key="1">
    <citation type="submission" date="2020-11" db="EMBL/GenBank/DDBJ databases">
        <authorList>
            <consortium name="DOE Joint Genome Institute"/>
            <person name="Ahrendt S."/>
            <person name="Riley R."/>
            <person name="Andreopoulos W."/>
            <person name="LaButti K."/>
            <person name="Pangilinan J."/>
            <person name="Ruiz-duenas F.J."/>
            <person name="Barrasa J.M."/>
            <person name="Sanchez-Garcia M."/>
            <person name="Camarero S."/>
            <person name="Miyauchi S."/>
            <person name="Serrano A."/>
            <person name="Linde D."/>
            <person name="Babiker R."/>
            <person name="Drula E."/>
            <person name="Ayuso-Fernandez I."/>
            <person name="Pacheco R."/>
            <person name="Padilla G."/>
            <person name="Ferreira P."/>
            <person name="Barriuso J."/>
            <person name="Kellner H."/>
            <person name="Castanera R."/>
            <person name="Alfaro M."/>
            <person name="Ramirez L."/>
            <person name="Pisabarro A.G."/>
            <person name="Kuo A."/>
            <person name="Tritt A."/>
            <person name="Lipzen A."/>
            <person name="He G."/>
            <person name="Yan M."/>
            <person name="Ng V."/>
            <person name="Cullen D."/>
            <person name="Martin F."/>
            <person name="Rosso M.-N."/>
            <person name="Henrissat B."/>
            <person name="Hibbett D."/>
            <person name="Martinez A.T."/>
            <person name="Grigoriev I.V."/>
        </authorList>
    </citation>
    <scope>NUCLEOTIDE SEQUENCE</scope>
    <source>
        <strain evidence="2">AH 44721</strain>
    </source>
</reference>
<dbReference type="InterPro" id="IPR006073">
    <property type="entry name" value="GTP-bd"/>
</dbReference>
<dbReference type="EMBL" id="JADNYJ010000110">
    <property type="protein sequence ID" value="KAF8884204.1"/>
    <property type="molecule type" value="Genomic_DNA"/>
</dbReference>
<name>A0A9P5NHN4_GYMJU</name>
<dbReference type="AlphaFoldDB" id="A0A9P5NHN4"/>
<evidence type="ECO:0000313" key="2">
    <source>
        <dbReference type="EMBL" id="KAF8884204.1"/>
    </source>
</evidence>
<accession>A0A9P5NHN4</accession>
<sequence>MGRESQPKIEVPHFRQNDIMIIVTGLTGSGKSNFINNLPDCDNKHMAVGDTLTPCTTKIEYKILDPIQEFMPHLNLHARRLIIVDTPGFNNKGLTDTQILRDIVNWVDKSRVGEIAGVIYLYNISQDKFSSISKVDLTALHATFHKSEYVFRKIALVTTKWSILSETSEGVTRENELKDIHWNTLIRDGSQTMRFDDSPISAWEIVSAILARTGEDIFDIRKHLTELRKNLGDDKKGDNKKGILAKFQSFFGGWWGTADKKHAK</sequence>
<comment type="caution">
    <text evidence="2">The sequence shown here is derived from an EMBL/GenBank/DDBJ whole genome shotgun (WGS) entry which is preliminary data.</text>
</comment>
<keyword evidence="3" id="KW-1185">Reference proteome</keyword>
<dbReference type="OrthoDB" id="2916324at2759"/>
<dbReference type="GO" id="GO:0005525">
    <property type="term" value="F:GTP binding"/>
    <property type="evidence" value="ECO:0007669"/>
    <property type="project" value="InterPro"/>
</dbReference>
<dbReference type="CDD" id="cd00882">
    <property type="entry name" value="Ras_like_GTPase"/>
    <property type="match status" value="1"/>
</dbReference>